<protein>
    <submittedName>
        <fullName evidence="2">DUF1801 domain-containing protein</fullName>
    </submittedName>
</protein>
<comment type="caution">
    <text evidence="2">The sequence shown here is derived from an EMBL/GenBank/DDBJ whole genome shotgun (WGS) entry which is preliminary data.</text>
</comment>
<gene>
    <name evidence="2" type="ORF">ACFSTE_10200</name>
</gene>
<organism evidence="2 3">
    <name type="scientific">Aquimarina hainanensis</name>
    <dbReference type="NCBI Taxonomy" id="1578017"/>
    <lineage>
        <taxon>Bacteria</taxon>
        <taxon>Pseudomonadati</taxon>
        <taxon>Bacteroidota</taxon>
        <taxon>Flavobacteriia</taxon>
        <taxon>Flavobacteriales</taxon>
        <taxon>Flavobacteriaceae</taxon>
        <taxon>Aquimarina</taxon>
    </lineage>
</organism>
<dbReference type="RefSeq" id="WP_378256488.1">
    <property type="nucleotide sequence ID" value="NZ_JBHSJV010000001.1"/>
</dbReference>
<keyword evidence="3" id="KW-1185">Reference proteome</keyword>
<accession>A0ABW5N8G4</accession>
<evidence type="ECO:0000259" key="1">
    <source>
        <dbReference type="Pfam" id="PF08818"/>
    </source>
</evidence>
<dbReference type="Proteomes" id="UP001597459">
    <property type="component" value="Unassembled WGS sequence"/>
</dbReference>
<evidence type="ECO:0000313" key="3">
    <source>
        <dbReference type="Proteomes" id="UP001597459"/>
    </source>
</evidence>
<evidence type="ECO:0000313" key="2">
    <source>
        <dbReference type="EMBL" id="MFD2591194.1"/>
    </source>
</evidence>
<reference evidence="3" key="1">
    <citation type="journal article" date="2019" name="Int. J. Syst. Evol. Microbiol.">
        <title>The Global Catalogue of Microorganisms (GCM) 10K type strain sequencing project: providing services to taxonomists for standard genome sequencing and annotation.</title>
        <authorList>
            <consortium name="The Broad Institute Genomics Platform"/>
            <consortium name="The Broad Institute Genome Sequencing Center for Infectious Disease"/>
            <person name="Wu L."/>
            <person name="Ma J."/>
        </authorList>
    </citation>
    <scope>NUCLEOTIDE SEQUENCE [LARGE SCALE GENOMIC DNA]</scope>
    <source>
        <strain evidence="3">KCTC 42423</strain>
    </source>
</reference>
<dbReference type="SUPFAM" id="SSF159888">
    <property type="entry name" value="YdhG-like"/>
    <property type="match status" value="1"/>
</dbReference>
<dbReference type="EMBL" id="JBHULX010000017">
    <property type="protein sequence ID" value="MFD2591194.1"/>
    <property type="molecule type" value="Genomic_DNA"/>
</dbReference>
<proteinExistence type="predicted"/>
<sequence>MTSISQYIQGIQDKDRIEDCNTLLSLMEFITEDPPKLWEHHIIGFGVTTYNHKDGSEISQFKTGFSYHSPYIRIYILSGLHNYPGLLSDLGKHKRGKHCLYIKQISDINIAILQQLITVSYHNSFSYKKRLPY</sequence>
<dbReference type="InterPro" id="IPR014922">
    <property type="entry name" value="YdhG-like"/>
</dbReference>
<feature type="domain" description="YdhG-like" evidence="1">
    <location>
        <begin position="22"/>
        <end position="118"/>
    </location>
</feature>
<name>A0ABW5N8G4_9FLAO</name>
<dbReference type="Pfam" id="PF08818">
    <property type="entry name" value="DUF1801"/>
    <property type="match status" value="1"/>
</dbReference>